<feature type="chain" id="PRO_5013290430" evidence="1">
    <location>
        <begin position="20"/>
        <end position="328"/>
    </location>
</feature>
<dbReference type="EMBL" id="MPKY01000001">
    <property type="protein sequence ID" value="OJS99884.1"/>
    <property type="molecule type" value="Genomic_DNA"/>
</dbReference>
<organism evidence="2 3">
    <name type="scientific">Marinobacter nauticus</name>
    <name type="common">Marinobacter hydrocarbonoclasticus</name>
    <name type="synonym">Marinobacter aquaeolei</name>
    <dbReference type="NCBI Taxonomy" id="2743"/>
    <lineage>
        <taxon>Bacteria</taxon>
        <taxon>Pseudomonadati</taxon>
        <taxon>Pseudomonadota</taxon>
        <taxon>Gammaproteobacteria</taxon>
        <taxon>Pseudomonadales</taxon>
        <taxon>Marinobacteraceae</taxon>
        <taxon>Marinobacter</taxon>
    </lineage>
</organism>
<dbReference type="Proteomes" id="UP000183986">
    <property type="component" value="Unassembled WGS sequence"/>
</dbReference>
<evidence type="ECO:0000256" key="1">
    <source>
        <dbReference type="SAM" id="SignalP"/>
    </source>
</evidence>
<dbReference type="OrthoDB" id="6353325at2"/>
<comment type="caution">
    <text evidence="2">The sequence shown here is derived from an EMBL/GenBank/DDBJ whole genome shotgun (WGS) entry which is preliminary data.</text>
</comment>
<dbReference type="RefSeq" id="WP_072676852.1">
    <property type="nucleotide sequence ID" value="NZ_MPKY01000001.1"/>
</dbReference>
<protein>
    <submittedName>
        <fullName evidence="2">Uncharacterized protein</fullName>
    </submittedName>
</protein>
<gene>
    <name evidence="2" type="ORF">BEE62_07150</name>
</gene>
<dbReference type="AlphaFoldDB" id="A0A1M2UX27"/>
<name>A0A1M2UX27_MARNT</name>
<evidence type="ECO:0000313" key="2">
    <source>
        <dbReference type="EMBL" id="OJS99884.1"/>
    </source>
</evidence>
<feature type="signal peptide" evidence="1">
    <location>
        <begin position="1"/>
        <end position="19"/>
    </location>
</feature>
<sequence>MVRIYLLLLIAITPALASAQDTWQPYPEHLTQYHYEADTLHRNWEKLTKNLRGPLPTVDSLKADAERWPELYEYTKAHLTKNAAAHPSLTQLSGEELDNQHAEYAEHLRQAWAYLFNGEFRKARDLGLALGPAGYFPGLYAQALYATLIETDPANQKRLLEEVIQRTSEILPMAPDHPMIRFGNAYGKARILENLSATEAMATGYTSDITKDLQELLDENPENIYALVLYAGVQAGIIEKAGSFVGRITFGARKSDVEDLFQKAYEIADNYPGIYYEHARATLKLDDRSSRENAQRYLSEITELTSATAEDELIKNRAAALAETLKAQ</sequence>
<evidence type="ECO:0000313" key="3">
    <source>
        <dbReference type="Proteomes" id="UP000183986"/>
    </source>
</evidence>
<accession>A0A1M2UX27</accession>
<reference evidence="2" key="1">
    <citation type="submission" date="2016-11" db="EMBL/GenBank/DDBJ databases">
        <title>Draft Genome Sequence of Marinobacter hydrocarbonoclasticus strain STW2, a polyaromatic aromatic hydrocarbon degrading and denitrifying bacterium from rhizosphere of Seagrass Enhalus acodoides.</title>
        <authorList>
            <person name="Ling J."/>
            <person name="Dong J."/>
        </authorList>
    </citation>
    <scope>NUCLEOTIDE SEQUENCE [LARGE SCALE GENOMIC DNA]</scope>
    <source>
        <strain evidence="2">STW2</strain>
    </source>
</reference>
<keyword evidence="1" id="KW-0732">Signal</keyword>
<proteinExistence type="predicted"/>
<keyword evidence="3" id="KW-1185">Reference proteome</keyword>